<evidence type="ECO:0000313" key="2">
    <source>
        <dbReference type="EMBL" id="KAE9014182.1"/>
    </source>
</evidence>
<evidence type="ECO:0000256" key="1">
    <source>
        <dbReference type="SAM" id="SignalP"/>
    </source>
</evidence>
<feature type="chain" id="PRO_5025361599" evidence="1">
    <location>
        <begin position="30"/>
        <end position="52"/>
    </location>
</feature>
<organism evidence="2 3">
    <name type="scientific">Phytophthora rubi</name>
    <dbReference type="NCBI Taxonomy" id="129364"/>
    <lineage>
        <taxon>Eukaryota</taxon>
        <taxon>Sar</taxon>
        <taxon>Stramenopiles</taxon>
        <taxon>Oomycota</taxon>
        <taxon>Peronosporomycetes</taxon>
        <taxon>Peronosporales</taxon>
        <taxon>Peronosporaceae</taxon>
        <taxon>Phytophthora</taxon>
    </lineage>
</organism>
<sequence>MRVCAERRHFTRLTFWLTHLVSSLPSVTAAKRAGMKRKSLSRFRRCTFIFCR</sequence>
<proteinExistence type="predicted"/>
<name>A0A6A3L3L0_9STRA</name>
<dbReference type="AlphaFoldDB" id="A0A6A3L3L0"/>
<keyword evidence="1" id="KW-0732">Signal</keyword>
<protein>
    <submittedName>
        <fullName evidence="2">Uncharacterized protein</fullName>
    </submittedName>
</protein>
<dbReference type="Proteomes" id="UP000429607">
    <property type="component" value="Unassembled WGS sequence"/>
</dbReference>
<accession>A0A6A3L3L0</accession>
<comment type="caution">
    <text evidence="2">The sequence shown here is derived from an EMBL/GenBank/DDBJ whole genome shotgun (WGS) entry which is preliminary data.</text>
</comment>
<feature type="signal peptide" evidence="1">
    <location>
        <begin position="1"/>
        <end position="29"/>
    </location>
</feature>
<evidence type="ECO:0000313" key="3">
    <source>
        <dbReference type="Proteomes" id="UP000429607"/>
    </source>
</evidence>
<dbReference type="EMBL" id="QXFV01001134">
    <property type="protein sequence ID" value="KAE9014182.1"/>
    <property type="molecule type" value="Genomic_DNA"/>
</dbReference>
<gene>
    <name evidence="2" type="ORF">PR001_g15197</name>
</gene>
<reference evidence="2 3" key="1">
    <citation type="submission" date="2018-09" db="EMBL/GenBank/DDBJ databases">
        <title>Genomic investigation of the strawberry pathogen Phytophthora fragariae indicates pathogenicity is determined by transcriptional variation in three key races.</title>
        <authorList>
            <person name="Adams T.M."/>
            <person name="Armitage A.D."/>
            <person name="Sobczyk M.K."/>
            <person name="Bates H.J."/>
            <person name="Dunwell J.M."/>
            <person name="Nellist C.F."/>
            <person name="Harrison R.J."/>
        </authorList>
    </citation>
    <scope>NUCLEOTIDE SEQUENCE [LARGE SCALE GENOMIC DNA]</scope>
    <source>
        <strain evidence="2 3">SCRP249</strain>
    </source>
</reference>